<evidence type="ECO:0000256" key="2">
    <source>
        <dbReference type="SAM" id="MobiDB-lite"/>
    </source>
</evidence>
<dbReference type="AlphaFoldDB" id="S8A063"/>
<protein>
    <recommendedName>
        <fullName evidence="5">Charged multivesicular body protein 7</fullName>
    </recommendedName>
</protein>
<dbReference type="GO" id="GO:0006900">
    <property type="term" value="P:vesicle budding from membrane"/>
    <property type="evidence" value="ECO:0007669"/>
    <property type="project" value="TreeGrafter"/>
</dbReference>
<dbReference type="eggNOG" id="KOG2911">
    <property type="taxonomic scope" value="Eukaryota"/>
</dbReference>
<dbReference type="HOGENOM" id="CLU_021165_2_0_1"/>
<dbReference type="EMBL" id="AQGS01000985">
    <property type="protein sequence ID" value="EPS36084.1"/>
    <property type="molecule type" value="Genomic_DNA"/>
</dbReference>
<dbReference type="Pfam" id="PF03357">
    <property type="entry name" value="Snf7"/>
    <property type="match status" value="1"/>
</dbReference>
<dbReference type="PANTHER" id="PTHR22761">
    <property type="entry name" value="CHARGED MULTIVESICULAR BODY PROTEIN"/>
    <property type="match status" value="1"/>
</dbReference>
<feature type="region of interest" description="Disordered" evidence="2">
    <location>
        <begin position="437"/>
        <end position="476"/>
    </location>
</feature>
<feature type="compositionally biased region" description="Basic and acidic residues" evidence="2">
    <location>
        <begin position="456"/>
        <end position="470"/>
    </location>
</feature>
<dbReference type="Proteomes" id="UP000015100">
    <property type="component" value="Unassembled WGS sequence"/>
</dbReference>
<dbReference type="InterPro" id="IPR005024">
    <property type="entry name" value="Snf7_fam"/>
</dbReference>
<feature type="compositionally biased region" description="Basic and acidic residues" evidence="2">
    <location>
        <begin position="438"/>
        <end position="448"/>
    </location>
</feature>
<dbReference type="GO" id="GO:0009898">
    <property type="term" value="C:cytoplasmic side of plasma membrane"/>
    <property type="evidence" value="ECO:0007669"/>
    <property type="project" value="TreeGrafter"/>
</dbReference>
<dbReference type="GO" id="GO:0032511">
    <property type="term" value="P:late endosome to vacuole transport via multivesicular body sorting pathway"/>
    <property type="evidence" value="ECO:0007669"/>
    <property type="project" value="TreeGrafter"/>
</dbReference>
<reference evidence="3 4" key="1">
    <citation type="journal article" date="2013" name="PLoS Genet.">
        <title>Genomic mechanisms accounting for the adaptation to parasitism in nematode-trapping fungi.</title>
        <authorList>
            <person name="Meerupati T."/>
            <person name="Andersson K.M."/>
            <person name="Friman E."/>
            <person name="Kumar D."/>
            <person name="Tunlid A."/>
            <person name="Ahren D."/>
        </authorList>
    </citation>
    <scope>NUCLEOTIDE SEQUENCE [LARGE SCALE GENOMIC DNA]</scope>
    <source>
        <strain evidence="3 4">CBS 200.50</strain>
    </source>
</reference>
<dbReference type="GO" id="GO:0005771">
    <property type="term" value="C:multivesicular body"/>
    <property type="evidence" value="ECO:0007669"/>
    <property type="project" value="TreeGrafter"/>
</dbReference>
<proteinExistence type="predicted"/>
<dbReference type="GO" id="GO:0000815">
    <property type="term" value="C:ESCRT III complex"/>
    <property type="evidence" value="ECO:0007669"/>
    <property type="project" value="TreeGrafter"/>
</dbReference>
<accession>S8A063</accession>
<feature type="coiled-coil region" evidence="1">
    <location>
        <begin position="261"/>
        <end position="321"/>
    </location>
</feature>
<sequence length="476" mass="52216">MSELLSFILDQEDFRKARLPSLYSDFAPLQTVNPDGYTANITAWKSVLSKATYRGLIPSTTSSTDRLILPITPSLLPSLSTKEYGAPTGLGCAVNDGVATEELIPLKNFLSKEGSIYYKPWVDPWKVLSWGLRQAGLGGTGTTVSTKLVNGEMVVIKNVEQVSQKVIGAIARGTRDIDRVMTLETLEHELGRILGEKEGLKLSEKDFKVLVKHLTRDLGEAGLQGKTIKFKASESALTPITESDITMAQLKHLILTQNLKIDVLSSKISALTSKAKKAAEERNKITALSALKSKKLTEQHLQSVTDSLSSLENVLVKIEQAADNIGLIDTLEQGSKVLAKLNKETGGIERVDKIMDELQEQMDETDEMTKIMAEPGQIKLAELEEDVQDEFEALFKEEAEKQKKADEEAKREKEEEEAKLLAAKLAGLTVADTPPVIREGEVADKGKTAEAAATREIADMKEADKRRDEQSEALPA</sequence>
<reference evidence="4" key="2">
    <citation type="submission" date="2013-04" db="EMBL/GenBank/DDBJ databases">
        <title>Genomic mechanisms accounting for the adaptation to parasitism in nematode-trapping fungi.</title>
        <authorList>
            <person name="Ahren D.G."/>
        </authorList>
    </citation>
    <scope>NUCLEOTIDE SEQUENCE [LARGE SCALE GENOMIC DNA]</scope>
    <source>
        <strain evidence="4">CBS 200.50</strain>
    </source>
</reference>
<keyword evidence="1" id="KW-0175">Coiled coil</keyword>
<evidence type="ECO:0000256" key="1">
    <source>
        <dbReference type="SAM" id="Coils"/>
    </source>
</evidence>
<comment type="caution">
    <text evidence="3">The sequence shown here is derived from an EMBL/GenBank/DDBJ whole genome shotgun (WGS) entry which is preliminary data.</text>
</comment>
<organism evidence="3 4">
    <name type="scientific">Dactylellina haptotyla (strain CBS 200.50)</name>
    <name type="common">Nematode-trapping fungus</name>
    <name type="synonym">Monacrosporium haptotylum</name>
    <dbReference type="NCBI Taxonomy" id="1284197"/>
    <lineage>
        <taxon>Eukaryota</taxon>
        <taxon>Fungi</taxon>
        <taxon>Dikarya</taxon>
        <taxon>Ascomycota</taxon>
        <taxon>Pezizomycotina</taxon>
        <taxon>Orbiliomycetes</taxon>
        <taxon>Orbiliales</taxon>
        <taxon>Orbiliaceae</taxon>
        <taxon>Dactylellina</taxon>
    </lineage>
</organism>
<dbReference type="PANTHER" id="PTHR22761:SF18">
    <property type="entry name" value="SORTING PROTEIN SNF7 FAMILY PROTEIN, PUTATIVE (AFU_ORTHOLOGUE AFUA_2G16692)-RELATED"/>
    <property type="match status" value="1"/>
</dbReference>
<name>S8A063_DACHA</name>
<dbReference type="OMA" id="VEDRPMQ"/>
<evidence type="ECO:0000313" key="4">
    <source>
        <dbReference type="Proteomes" id="UP000015100"/>
    </source>
</evidence>
<evidence type="ECO:0008006" key="5">
    <source>
        <dbReference type="Google" id="ProtNLM"/>
    </source>
</evidence>
<evidence type="ECO:0000313" key="3">
    <source>
        <dbReference type="EMBL" id="EPS36084.1"/>
    </source>
</evidence>
<dbReference type="STRING" id="1284197.S8A063"/>
<dbReference type="OrthoDB" id="10250120at2759"/>
<gene>
    <name evidence="3" type="ORF">H072_10456</name>
</gene>
<keyword evidence="4" id="KW-1185">Reference proteome</keyword>
<dbReference type="Gene3D" id="6.10.140.1230">
    <property type="match status" value="1"/>
</dbReference>
<feature type="region of interest" description="Disordered" evidence="2">
    <location>
        <begin position="398"/>
        <end position="417"/>
    </location>
</feature>